<dbReference type="AlphaFoldDB" id="H3SJ69"/>
<organism evidence="1 2">
    <name type="scientific">Paenibacillus dendritiformis C454</name>
    <dbReference type="NCBI Taxonomy" id="1131935"/>
    <lineage>
        <taxon>Bacteria</taxon>
        <taxon>Bacillati</taxon>
        <taxon>Bacillota</taxon>
        <taxon>Bacilli</taxon>
        <taxon>Bacillales</taxon>
        <taxon>Paenibacillaceae</taxon>
        <taxon>Paenibacillus</taxon>
    </lineage>
</organism>
<name>H3SJ69_9BACL</name>
<dbReference type="Proteomes" id="UP000003900">
    <property type="component" value="Unassembled WGS sequence"/>
</dbReference>
<reference evidence="1 2" key="1">
    <citation type="journal article" date="2012" name="J. Bacteriol.">
        <title>Genome Sequence of the Pattern-Forming Social Bacterium Paenibacillus dendritiformis C454 Chiral Morphotype.</title>
        <authorList>
            <person name="Sirota-Madi A."/>
            <person name="Olender T."/>
            <person name="Helman Y."/>
            <person name="Brainis I."/>
            <person name="Finkelshtein A."/>
            <person name="Roth D."/>
            <person name="Hagai E."/>
            <person name="Leshkowitz D."/>
            <person name="Brodsky L."/>
            <person name="Galatenko V."/>
            <person name="Nikolaev V."/>
            <person name="Gutnick D.L."/>
            <person name="Lancet D."/>
            <person name="Ben-Jacob E."/>
        </authorList>
    </citation>
    <scope>NUCLEOTIDE SEQUENCE [LARGE SCALE GENOMIC DNA]</scope>
    <source>
        <strain evidence="1 2">C454</strain>
    </source>
</reference>
<dbReference type="PATRIC" id="fig|1131935.3.peg.3733"/>
<accession>H3SJ69</accession>
<comment type="caution">
    <text evidence="1">The sequence shown here is derived from an EMBL/GenBank/DDBJ whole genome shotgun (WGS) entry which is preliminary data.</text>
</comment>
<dbReference type="EMBL" id="AHKH01000053">
    <property type="protein sequence ID" value="EHQ60905.1"/>
    <property type="molecule type" value="Genomic_DNA"/>
</dbReference>
<sequence length="74" mass="8820">MAVLQPTVLMENYIKEVKCRFSIDRIATSDFKGNEIDLLIKLLTYNLYGRFKRDCCEPIHQGYTIARFRLDFFH</sequence>
<proteinExistence type="predicted"/>
<evidence type="ECO:0000313" key="2">
    <source>
        <dbReference type="Proteomes" id="UP000003900"/>
    </source>
</evidence>
<protein>
    <submittedName>
        <fullName evidence="1">Transposase IS4 family protein</fullName>
    </submittedName>
</protein>
<keyword evidence="2" id="KW-1185">Reference proteome</keyword>
<evidence type="ECO:0000313" key="1">
    <source>
        <dbReference type="EMBL" id="EHQ60905.1"/>
    </source>
</evidence>
<gene>
    <name evidence="1" type="ORF">PDENDC454_17973</name>
</gene>